<dbReference type="OrthoDB" id="3693885at2759"/>
<keyword evidence="2" id="KW-1185">Reference proteome</keyword>
<dbReference type="EMBL" id="MU006062">
    <property type="protein sequence ID" value="KAF2857151.1"/>
    <property type="molecule type" value="Genomic_DNA"/>
</dbReference>
<dbReference type="Proteomes" id="UP000799421">
    <property type="component" value="Unassembled WGS sequence"/>
</dbReference>
<sequence>MMMRLLEEAHAILMTKLRHMDIHRFWLRQEVQQHAVEVDWISPPTTWLSMGSQKLSLVCPIHPSAHLVDVQPSLPILYS</sequence>
<dbReference type="AlphaFoldDB" id="A0A6A7BP46"/>
<organism evidence="1 2">
    <name type="scientific">Piedraia hortae CBS 480.64</name>
    <dbReference type="NCBI Taxonomy" id="1314780"/>
    <lineage>
        <taxon>Eukaryota</taxon>
        <taxon>Fungi</taxon>
        <taxon>Dikarya</taxon>
        <taxon>Ascomycota</taxon>
        <taxon>Pezizomycotina</taxon>
        <taxon>Dothideomycetes</taxon>
        <taxon>Dothideomycetidae</taxon>
        <taxon>Capnodiales</taxon>
        <taxon>Piedraiaceae</taxon>
        <taxon>Piedraia</taxon>
    </lineage>
</organism>
<reference evidence="1" key="1">
    <citation type="journal article" date="2020" name="Stud. Mycol.">
        <title>101 Dothideomycetes genomes: a test case for predicting lifestyles and emergence of pathogens.</title>
        <authorList>
            <person name="Haridas S."/>
            <person name="Albert R."/>
            <person name="Binder M."/>
            <person name="Bloem J."/>
            <person name="Labutti K."/>
            <person name="Salamov A."/>
            <person name="Andreopoulos B."/>
            <person name="Baker S."/>
            <person name="Barry K."/>
            <person name="Bills G."/>
            <person name="Bluhm B."/>
            <person name="Cannon C."/>
            <person name="Castanera R."/>
            <person name="Culley D."/>
            <person name="Daum C."/>
            <person name="Ezra D."/>
            <person name="Gonzalez J."/>
            <person name="Henrissat B."/>
            <person name="Kuo A."/>
            <person name="Liang C."/>
            <person name="Lipzen A."/>
            <person name="Lutzoni F."/>
            <person name="Magnuson J."/>
            <person name="Mondo S."/>
            <person name="Nolan M."/>
            <person name="Ohm R."/>
            <person name="Pangilinan J."/>
            <person name="Park H.-J."/>
            <person name="Ramirez L."/>
            <person name="Alfaro M."/>
            <person name="Sun H."/>
            <person name="Tritt A."/>
            <person name="Yoshinaga Y."/>
            <person name="Zwiers L.-H."/>
            <person name="Turgeon B."/>
            <person name="Goodwin S."/>
            <person name="Spatafora J."/>
            <person name="Crous P."/>
            <person name="Grigoriev I."/>
        </authorList>
    </citation>
    <scope>NUCLEOTIDE SEQUENCE</scope>
    <source>
        <strain evidence="1">CBS 480.64</strain>
    </source>
</reference>
<protein>
    <submittedName>
        <fullName evidence="1">Uncharacterized protein</fullName>
    </submittedName>
</protein>
<evidence type="ECO:0000313" key="2">
    <source>
        <dbReference type="Proteomes" id="UP000799421"/>
    </source>
</evidence>
<gene>
    <name evidence="1" type="ORF">K470DRAFT_12775</name>
</gene>
<evidence type="ECO:0000313" key="1">
    <source>
        <dbReference type="EMBL" id="KAF2857151.1"/>
    </source>
</evidence>
<accession>A0A6A7BP46</accession>
<name>A0A6A7BP46_9PEZI</name>
<proteinExistence type="predicted"/>